<evidence type="ECO:0000313" key="1">
    <source>
        <dbReference type="EMBL" id="WZN41203.1"/>
    </source>
</evidence>
<evidence type="ECO:0000313" key="2">
    <source>
        <dbReference type="Proteomes" id="UP001485459"/>
    </source>
</evidence>
<accession>A0ABZ2YN58</accession>
<protein>
    <submittedName>
        <fullName evidence="1">Uncharacterized protein</fullName>
    </submittedName>
</protein>
<sequence length="295" mass="33594">MSYLLIGNISALICEECMEPLADARIRIYLPEGPHDPDVLARGIFKDLRQIPGTQVRAKADRLLAETELDGSGNFCLSWDEIHLFTEPLELDICLNSVPGARNAREGRAQYHLSTFVPHWKRDRDKYLAAFAYVVPAEKWSNIRREFGAWAVAGTVRHADTGEALRTVRVEAYNALNDKLLGRGYTNELGKYKLYFSREMLSGSRMMQIIRESRYGISDSPDVYFKVFYQGEPLLEEDGSQAHKPGRRRIAHCSRQNLQARPATQPRKTGTFSGWINGFISGKARSLQKDRYVTY</sequence>
<organism evidence="1 2">
    <name type="scientific">Chitinophaga pollutisoli</name>
    <dbReference type="NCBI Taxonomy" id="3133966"/>
    <lineage>
        <taxon>Bacteria</taxon>
        <taxon>Pseudomonadati</taxon>
        <taxon>Bacteroidota</taxon>
        <taxon>Chitinophagia</taxon>
        <taxon>Chitinophagales</taxon>
        <taxon>Chitinophagaceae</taxon>
        <taxon>Chitinophaga</taxon>
    </lineage>
</organism>
<keyword evidence="2" id="KW-1185">Reference proteome</keyword>
<proteinExistence type="predicted"/>
<dbReference type="RefSeq" id="WP_341836058.1">
    <property type="nucleotide sequence ID" value="NZ_CP149822.1"/>
</dbReference>
<dbReference type="Proteomes" id="UP001485459">
    <property type="component" value="Chromosome"/>
</dbReference>
<name>A0ABZ2YN58_9BACT</name>
<gene>
    <name evidence="1" type="ORF">WJU16_24880</name>
</gene>
<reference evidence="2" key="1">
    <citation type="submission" date="2024-03" db="EMBL/GenBank/DDBJ databases">
        <title>Chitinophaga horti sp. nov., isolated from garden soil.</title>
        <authorList>
            <person name="Lee D.S."/>
            <person name="Han D.M."/>
            <person name="Baek J.H."/>
            <person name="Choi D.G."/>
            <person name="Jeon J.H."/>
            <person name="Jeon C.O."/>
        </authorList>
    </citation>
    <scope>NUCLEOTIDE SEQUENCE [LARGE SCALE GENOMIC DNA]</scope>
    <source>
        <strain evidence="2">GPA1</strain>
    </source>
</reference>
<dbReference type="EMBL" id="CP149822">
    <property type="protein sequence ID" value="WZN41203.1"/>
    <property type="molecule type" value="Genomic_DNA"/>
</dbReference>